<comment type="function">
    <text evidence="4">Forms an intersubunit bridge (bridge B4) with the 23S rRNA of the 50S subunit in the ribosome.</text>
</comment>
<keyword evidence="2 4" id="KW-0687">Ribonucleoprotein</keyword>
<dbReference type="FunFam" id="1.10.287.10:FF:000002">
    <property type="entry name" value="30S ribosomal protein S15"/>
    <property type="match status" value="1"/>
</dbReference>
<dbReference type="RefSeq" id="WP_114065773.1">
    <property type="nucleotide sequence ID" value="NZ_CP030850.1"/>
</dbReference>
<dbReference type="EMBL" id="CP030850">
    <property type="protein sequence ID" value="AXE16987.1"/>
    <property type="molecule type" value="Genomic_DNA"/>
</dbReference>
<dbReference type="NCBIfam" id="TIGR00952">
    <property type="entry name" value="S15_bact"/>
    <property type="match status" value="1"/>
</dbReference>
<dbReference type="Proteomes" id="UP000251993">
    <property type="component" value="Chromosome"/>
</dbReference>
<keyword evidence="8" id="KW-1185">Reference proteome</keyword>
<dbReference type="AlphaFoldDB" id="A0A344TEB6"/>
<evidence type="ECO:0000256" key="2">
    <source>
        <dbReference type="ARBA" id="ARBA00023274"/>
    </source>
</evidence>
<protein>
    <recommendedName>
        <fullName evidence="4">Small ribosomal subunit protein uS15</fullName>
    </recommendedName>
</protein>
<dbReference type="PANTHER" id="PTHR23321">
    <property type="entry name" value="RIBOSOMAL PROTEIN S15, BACTERIAL AND ORGANELLAR"/>
    <property type="match status" value="1"/>
</dbReference>
<organism evidence="7 8">
    <name type="scientific">Runella rosea</name>
    <dbReference type="NCBI Taxonomy" id="2259595"/>
    <lineage>
        <taxon>Bacteria</taxon>
        <taxon>Pseudomonadati</taxon>
        <taxon>Bacteroidota</taxon>
        <taxon>Cytophagia</taxon>
        <taxon>Cytophagales</taxon>
        <taxon>Spirosomataceae</taxon>
        <taxon>Runella</taxon>
    </lineage>
</organism>
<sequence length="89" mass="10520">MYLTSEVKKDLFQKYGKSESDTGSPESQIALFTHRINHLTEHLKQHKHDSATRLGLLKLVGKRRRLLNYLQRTEISRYRTIIAELNIRK</sequence>
<dbReference type="SUPFAM" id="SSF47060">
    <property type="entry name" value="S15/NS1 RNA-binding domain"/>
    <property type="match status" value="1"/>
</dbReference>
<dbReference type="GO" id="GO:0022627">
    <property type="term" value="C:cytosolic small ribosomal subunit"/>
    <property type="evidence" value="ECO:0007669"/>
    <property type="project" value="TreeGrafter"/>
</dbReference>
<reference evidence="7 8" key="1">
    <citation type="submission" date="2018-07" db="EMBL/GenBank/DDBJ databases">
        <title>Genome sequencing of Runella.</title>
        <authorList>
            <person name="Baek M.-G."/>
            <person name="Yi H."/>
        </authorList>
    </citation>
    <scope>NUCLEOTIDE SEQUENCE [LARGE SCALE GENOMIC DNA]</scope>
    <source>
        <strain evidence="7 8">HYN0085</strain>
    </source>
</reference>
<evidence type="ECO:0000256" key="1">
    <source>
        <dbReference type="ARBA" id="ARBA00022980"/>
    </source>
</evidence>
<evidence type="ECO:0000256" key="3">
    <source>
        <dbReference type="ARBA" id="ARBA00064542"/>
    </source>
</evidence>
<keyword evidence="4 6" id="KW-0694">RNA-binding</keyword>
<dbReference type="PANTHER" id="PTHR23321:SF26">
    <property type="entry name" value="SMALL RIBOSOMAL SUBUNIT PROTEIN US15M"/>
    <property type="match status" value="1"/>
</dbReference>
<gene>
    <name evidence="4" type="primary">rpsO</name>
    <name evidence="7" type="ORF">DR864_04185</name>
</gene>
<dbReference type="GO" id="GO:0003735">
    <property type="term" value="F:structural constituent of ribosome"/>
    <property type="evidence" value="ECO:0007669"/>
    <property type="project" value="InterPro"/>
</dbReference>
<keyword evidence="4 6" id="KW-0699">rRNA-binding</keyword>
<dbReference type="CDD" id="cd00353">
    <property type="entry name" value="Ribosomal_S15p_S13e"/>
    <property type="match status" value="1"/>
</dbReference>
<name>A0A344TEB6_9BACT</name>
<comment type="similarity">
    <text evidence="4 5">Belongs to the universal ribosomal protein uS15 family.</text>
</comment>
<dbReference type="Gene3D" id="6.10.250.3130">
    <property type="match status" value="1"/>
</dbReference>
<dbReference type="GO" id="GO:0006412">
    <property type="term" value="P:translation"/>
    <property type="evidence" value="ECO:0007669"/>
    <property type="project" value="UniProtKB-UniRule"/>
</dbReference>
<evidence type="ECO:0000256" key="6">
    <source>
        <dbReference type="RuleBase" id="RU004524"/>
    </source>
</evidence>
<dbReference type="Pfam" id="PF00312">
    <property type="entry name" value="Ribosomal_S15"/>
    <property type="match status" value="1"/>
</dbReference>
<dbReference type="InterPro" id="IPR009068">
    <property type="entry name" value="uS15_NS1_RNA-bd_sf"/>
</dbReference>
<proteinExistence type="inferred from homology"/>
<comment type="function">
    <text evidence="4 6">One of the primary rRNA binding proteins, it binds directly to 16S rRNA where it helps nucleate assembly of the platform of the 30S subunit by binding and bridging several RNA helices of the 16S rRNA.</text>
</comment>
<dbReference type="InterPro" id="IPR000589">
    <property type="entry name" value="Ribosomal_uS15"/>
</dbReference>
<dbReference type="OrthoDB" id="9799262at2"/>
<dbReference type="KEGG" id="run:DR864_04185"/>
<evidence type="ECO:0000256" key="5">
    <source>
        <dbReference type="RuleBase" id="RU003919"/>
    </source>
</evidence>
<keyword evidence="1 4" id="KW-0689">Ribosomal protein</keyword>
<dbReference type="PROSITE" id="PS00362">
    <property type="entry name" value="RIBOSOMAL_S15"/>
    <property type="match status" value="1"/>
</dbReference>
<evidence type="ECO:0000313" key="8">
    <source>
        <dbReference type="Proteomes" id="UP000251993"/>
    </source>
</evidence>
<dbReference type="GO" id="GO:0019843">
    <property type="term" value="F:rRNA binding"/>
    <property type="evidence" value="ECO:0007669"/>
    <property type="project" value="UniProtKB-UniRule"/>
</dbReference>
<dbReference type="SMART" id="SM01387">
    <property type="entry name" value="Ribosomal_S15"/>
    <property type="match status" value="1"/>
</dbReference>
<dbReference type="HAMAP" id="MF_01343_B">
    <property type="entry name" value="Ribosomal_uS15_B"/>
    <property type="match status" value="1"/>
</dbReference>
<comment type="subunit">
    <text evidence="3 4">Part of the 30S ribosomal subunit. Forms a bridge to the 50S subunit in the 70S ribosome, contacting the 23S rRNA.</text>
</comment>
<dbReference type="Gene3D" id="1.10.287.10">
    <property type="entry name" value="S15/NS1, RNA-binding"/>
    <property type="match status" value="1"/>
</dbReference>
<dbReference type="InterPro" id="IPR005290">
    <property type="entry name" value="Ribosomal_uS15_bac-type"/>
</dbReference>
<accession>A0A344TEB6</accession>
<evidence type="ECO:0000256" key="4">
    <source>
        <dbReference type="HAMAP-Rule" id="MF_01343"/>
    </source>
</evidence>
<evidence type="ECO:0000313" key="7">
    <source>
        <dbReference type="EMBL" id="AXE16987.1"/>
    </source>
</evidence>